<keyword evidence="3" id="KW-0378">Hydrolase</keyword>
<dbReference type="InterPro" id="IPR014085">
    <property type="entry name" value="Allophanate_hydrolase"/>
</dbReference>
<dbReference type="NCBIfam" id="TIGR02713">
    <property type="entry name" value="allophanate_hyd"/>
    <property type="match status" value="1"/>
</dbReference>
<dbReference type="GO" id="GO:0004039">
    <property type="term" value="F:allophanate hydrolase activity"/>
    <property type="evidence" value="ECO:0007669"/>
    <property type="project" value="UniProtKB-EC"/>
</dbReference>
<dbReference type="Proteomes" id="UP000672039">
    <property type="component" value="Chromosome"/>
</dbReference>
<dbReference type="InterPro" id="IPR036928">
    <property type="entry name" value="AS_sf"/>
</dbReference>
<proteinExistence type="predicted"/>
<evidence type="ECO:0000313" key="4">
    <source>
        <dbReference type="Proteomes" id="UP000672039"/>
    </source>
</evidence>
<feature type="domain" description="Allophanate hydrolase C-terminal" evidence="2">
    <location>
        <begin position="473"/>
        <end position="596"/>
    </location>
</feature>
<keyword evidence="4" id="KW-1185">Reference proteome</keyword>
<gene>
    <name evidence="3" type="primary">atzF</name>
    <name evidence="3" type="ORF">J9253_07300</name>
</gene>
<dbReference type="Pfam" id="PF01425">
    <property type="entry name" value="Amidase"/>
    <property type="match status" value="1"/>
</dbReference>
<dbReference type="Pfam" id="PF21986">
    <property type="entry name" value="AH_C"/>
    <property type="match status" value="1"/>
</dbReference>
<dbReference type="InterPro" id="IPR023631">
    <property type="entry name" value="Amidase_dom"/>
</dbReference>
<dbReference type="EMBL" id="CP072801">
    <property type="protein sequence ID" value="QTR48366.1"/>
    <property type="molecule type" value="Genomic_DNA"/>
</dbReference>
<evidence type="ECO:0000313" key="3">
    <source>
        <dbReference type="EMBL" id="QTR48366.1"/>
    </source>
</evidence>
<evidence type="ECO:0000259" key="1">
    <source>
        <dbReference type="Pfam" id="PF01425"/>
    </source>
</evidence>
<dbReference type="Gene3D" id="3.90.1300.10">
    <property type="entry name" value="Amidase signature (AS) domain"/>
    <property type="match status" value="1"/>
</dbReference>
<protein>
    <submittedName>
        <fullName evidence="3">Allophanate hydrolase</fullName>
        <ecNumber evidence="3">3.5.1.54</ecNumber>
    </submittedName>
</protein>
<dbReference type="InterPro" id="IPR053844">
    <property type="entry name" value="AH_C"/>
</dbReference>
<organism evidence="3 4">
    <name type="scientific">Thiothrix litoralis</name>
    <dbReference type="NCBI Taxonomy" id="2891210"/>
    <lineage>
        <taxon>Bacteria</taxon>
        <taxon>Pseudomonadati</taxon>
        <taxon>Pseudomonadota</taxon>
        <taxon>Gammaproteobacteria</taxon>
        <taxon>Thiotrichales</taxon>
        <taxon>Thiotrichaceae</taxon>
        <taxon>Thiothrix</taxon>
    </lineage>
</organism>
<dbReference type="InterPro" id="IPR000120">
    <property type="entry name" value="Amidase"/>
</dbReference>
<dbReference type="NCBIfam" id="NF006043">
    <property type="entry name" value="PRK08186.1"/>
    <property type="match status" value="1"/>
</dbReference>
<feature type="domain" description="Amidase" evidence="1">
    <location>
        <begin position="27"/>
        <end position="438"/>
    </location>
</feature>
<dbReference type="Gene3D" id="1.20.58.1700">
    <property type="match status" value="1"/>
</dbReference>
<evidence type="ECO:0000259" key="2">
    <source>
        <dbReference type="Pfam" id="PF21986"/>
    </source>
</evidence>
<dbReference type="PANTHER" id="PTHR11895">
    <property type="entry name" value="TRANSAMIDASE"/>
    <property type="match status" value="1"/>
</dbReference>
<sequence>MSILNLTIPALQAAYRSGTLTPAQLLDELLIRCDSYAEHHIWITRLSREQLQPYLEALEGHSPDTLPLYGVPFAIKDNIDLAAIPTTAGCAEFAYVPSEDAFVVAQLLKAGAIPLGKTNLDQFATGLVGVRSPWGACRNSFNPNYLSGGSSSGSAVAVALGLVTFALGTDTAGSGRVPAAFNNIVGLKPSKGLLSTRGVVPACRSLDCVSIFAATTDDAAQVLALTAQFDAQDAYARPNPDTNRRNYGMPAKPAFRFAVPLAEQLQFFGNASAQACFAAAVEKLEGLGGECQRLDFTPFLQAAKLLYEGPWVAERRIATAGVDPAAMLPVIRDILAGQVEAKAEDLFGAQYQLQAYIQQVTPILAHFDCLLTPTAGTLYTIAEVEADPIRLNSHLGYYTNFMNLLDCAAVAMPAGFMENGLPFGVTLFARAFSDNRLLSLANRWQQALQLPLGATGVALPASTAPAVGVDDRIEVVVCGAHLQGLPLNWQLTERGGELVTKTYSAACYRLYALAGGPPFRPGMVRDEADGRAIEVEIWRLPTAQFGSFVAGIPAPLGIGKVELADGRWYSGFICEPYALASATDITQLGGWRAYMAAGLPTKNRTTARPH</sequence>
<dbReference type="Gene3D" id="3.10.490.10">
    <property type="entry name" value="Gamma-glutamyl cyclotransferase-like"/>
    <property type="match status" value="1"/>
</dbReference>
<dbReference type="PANTHER" id="PTHR11895:SF169">
    <property type="entry name" value="GLUTAMYL-TRNA(GLN) AMIDOTRANSFERASE"/>
    <property type="match status" value="1"/>
</dbReference>
<dbReference type="EC" id="3.5.1.54" evidence="3"/>
<reference evidence="3 4" key="1">
    <citation type="submission" date="2021-04" db="EMBL/GenBank/DDBJ databases">
        <title>Genomics, taxonomy and metabolism of representatives of sulfur bacteria of the genus Thiothrix: Thiothrix fructosivorans QT, Thiothrix unzii A1T and three new species, Thiothrix subterranea sp. nov., Thiothrix litoralis sp. nov. and 'Candidatus Thiothrix anitrata' sp. nov.</title>
        <authorList>
            <person name="Ravin N.V."/>
            <person name="Smolyakov D."/>
            <person name="Rudenko T.S."/>
            <person name="Mardanov A.V."/>
            <person name="Beletsky A.V."/>
            <person name="Markov N.D."/>
            <person name="Fomenkov A.I."/>
            <person name="Roberts R.J."/>
            <person name="Karnachuk O.V."/>
            <person name="Novikov A."/>
            <person name="Grabovich M.Y."/>
        </authorList>
    </citation>
    <scope>NUCLEOTIDE SEQUENCE [LARGE SCALE GENOMIC DNA]</scope>
    <source>
        <strain evidence="3 4">AS</strain>
    </source>
</reference>
<dbReference type="SUPFAM" id="SSF75304">
    <property type="entry name" value="Amidase signature (AS) enzymes"/>
    <property type="match status" value="1"/>
</dbReference>
<name>A0ABX7WYA9_9GAMM</name>
<accession>A0ABX7WYA9</accession>